<sequence>MPYDTLPVHAEDERFGAIGIWLDGRAGTLEVEGAWSSPGIPTVTLDRDPPTPAESHIPIGTRDGSRLTLVVGDETARVRPGRGRLLRRSYAVAAVHRGSRYRLVPDSAAGSRLLKDGRTLGRFSSDGDGAVRADWAEGAVVEAADAALGYALAAAFGTGGRPWWALVADFAGGLVPG</sequence>
<organism evidence="1 2">
    <name type="scientific">Streptomyces carminius</name>
    <dbReference type="NCBI Taxonomy" id="2665496"/>
    <lineage>
        <taxon>Bacteria</taxon>
        <taxon>Bacillati</taxon>
        <taxon>Actinomycetota</taxon>
        <taxon>Actinomycetes</taxon>
        <taxon>Kitasatosporales</taxon>
        <taxon>Streptomycetaceae</taxon>
        <taxon>Streptomyces</taxon>
    </lineage>
</organism>
<keyword evidence="2" id="KW-1185">Reference proteome</keyword>
<proteinExistence type="predicted"/>
<evidence type="ECO:0000313" key="2">
    <source>
        <dbReference type="Proteomes" id="UP000230407"/>
    </source>
</evidence>
<dbReference type="Proteomes" id="UP000230407">
    <property type="component" value="Unassembled WGS sequence"/>
</dbReference>
<dbReference type="RefSeq" id="WP_100202066.1">
    <property type="nucleotide sequence ID" value="NZ_PGGW01000040.1"/>
</dbReference>
<dbReference type="EMBL" id="PGGW01000040">
    <property type="protein sequence ID" value="PJE97525.1"/>
    <property type="molecule type" value="Genomic_DNA"/>
</dbReference>
<gene>
    <name evidence="1" type="ORF">CUT44_12685</name>
</gene>
<accession>A0A2M8M000</accession>
<name>A0A2M8M000_9ACTN</name>
<reference evidence="1 2" key="1">
    <citation type="submission" date="2017-11" db="EMBL/GenBank/DDBJ databases">
        <title>Streptomyces carmine sp. nov., a novel actinomycete isolated from Sophora alopecuroides in Xinjiang, China.</title>
        <authorList>
            <person name="Wang Y."/>
            <person name="Luo X."/>
            <person name="Wan C."/>
            <person name="Zhang L."/>
        </authorList>
    </citation>
    <scope>NUCLEOTIDE SEQUENCE [LARGE SCALE GENOMIC DNA]</scope>
    <source>
        <strain evidence="1 2">TRM SA0054</strain>
    </source>
</reference>
<comment type="caution">
    <text evidence="1">The sequence shown here is derived from an EMBL/GenBank/DDBJ whole genome shotgun (WGS) entry which is preliminary data.</text>
</comment>
<evidence type="ECO:0000313" key="1">
    <source>
        <dbReference type="EMBL" id="PJE97525.1"/>
    </source>
</evidence>
<dbReference type="AlphaFoldDB" id="A0A2M8M000"/>
<protein>
    <submittedName>
        <fullName evidence="1">Uncharacterized protein</fullName>
    </submittedName>
</protein>